<protein>
    <submittedName>
        <fullName evidence="2">Uncharacterized protein</fullName>
    </submittedName>
</protein>
<evidence type="ECO:0000256" key="1">
    <source>
        <dbReference type="SAM" id="MobiDB-lite"/>
    </source>
</evidence>
<feature type="region of interest" description="Disordered" evidence="1">
    <location>
        <begin position="107"/>
        <end position="137"/>
    </location>
</feature>
<reference evidence="2 3" key="1">
    <citation type="submission" date="2015-03" db="EMBL/GenBank/DDBJ databases">
        <authorList>
            <consortium name="Pathogen Informatics"/>
        </authorList>
    </citation>
    <scope>NUCLEOTIDE SEQUENCE [LARGE SCALE GENOMIC DNA]</scope>
    <source>
        <strain evidence="2 3">D00501624</strain>
    </source>
</reference>
<accession>A0A655FVX3</accession>
<dbReference type="EMBL" id="CQQC01001870">
    <property type="protein sequence ID" value="CNW30868.1"/>
    <property type="molecule type" value="Genomic_DNA"/>
</dbReference>
<name>A0A655FVX3_MYCTX</name>
<proteinExistence type="predicted"/>
<dbReference type="AlphaFoldDB" id="A0A655FVX3"/>
<gene>
    <name evidence="2" type="ORF">ERS007661_03809</name>
</gene>
<feature type="compositionally biased region" description="Basic residues" evidence="1">
    <location>
        <begin position="166"/>
        <end position="178"/>
    </location>
</feature>
<feature type="compositionally biased region" description="Polar residues" evidence="1">
    <location>
        <begin position="116"/>
        <end position="137"/>
    </location>
</feature>
<evidence type="ECO:0000313" key="3">
    <source>
        <dbReference type="Proteomes" id="UP000039217"/>
    </source>
</evidence>
<feature type="region of interest" description="Disordered" evidence="1">
    <location>
        <begin position="166"/>
        <end position="186"/>
    </location>
</feature>
<sequence>MLGIFASAVDSGTMPTIRKVRAPTCRSSPRFRPSVLDTATSSGVDGARPSETRGMPGPCSGAPNAVTFRADVPCRIVDGAVASGAAAKTPGARATWGRSIWANGVEPRNGPAAPALTTNASTPMESTVRSASTRNPFTSPVRTSVIAKTRPVLTIAMTRRRFRHWTSRKAAKSMRRKLPASVDPIK</sequence>
<evidence type="ECO:0000313" key="2">
    <source>
        <dbReference type="EMBL" id="CNW30868.1"/>
    </source>
</evidence>
<dbReference type="Proteomes" id="UP000039217">
    <property type="component" value="Unassembled WGS sequence"/>
</dbReference>
<feature type="region of interest" description="Disordered" evidence="1">
    <location>
        <begin position="26"/>
        <end position="59"/>
    </location>
</feature>
<organism evidence="2 3">
    <name type="scientific">Mycobacterium tuberculosis</name>
    <dbReference type="NCBI Taxonomy" id="1773"/>
    <lineage>
        <taxon>Bacteria</taxon>
        <taxon>Bacillati</taxon>
        <taxon>Actinomycetota</taxon>
        <taxon>Actinomycetes</taxon>
        <taxon>Mycobacteriales</taxon>
        <taxon>Mycobacteriaceae</taxon>
        <taxon>Mycobacterium</taxon>
        <taxon>Mycobacterium tuberculosis complex</taxon>
    </lineage>
</organism>